<dbReference type="EMBL" id="FXBL01000004">
    <property type="protein sequence ID" value="SMH44390.1"/>
    <property type="molecule type" value="Genomic_DNA"/>
</dbReference>
<keyword evidence="2" id="KW-1185">Reference proteome</keyword>
<organism evidence="1 2">
    <name type="scientific">Mesorhizobium australicum</name>
    <dbReference type="NCBI Taxonomy" id="536018"/>
    <lineage>
        <taxon>Bacteria</taxon>
        <taxon>Pseudomonadati</taxon>
        <taxon>Pseudomonadota</taxon>
        <taxon>Alphaproteobacteria</taxon>
        <taxon>Hyphomicrobiales</taxon>
        <taxon>Phyllobacteriaceae</taxon>
        <taxon>Mesorhizobium</taxon>
    </lineage>
</organism>
<sequence length="234" mass="25131">MRRRLVVALVLVVLAPFAGAIVPRPLLTSAAAGREAPRRILVLSNPIHTDIALPADPDVIERLGFLSSSGLPLSDPAVKWLVVGWGGRSFYLETPTWSDLKPGPVLRALTADSSAMHVAIAGEIDQTIEGVIPIDLSEAAFADMVSASLDGFARDADGEPILIEGRSYGPYDRFYEGIGTFNAVVGCNTWTGAVLRRAGLRTGWWNPLPQSLAWSLRTFNDLPGMAATARDGRR</sequence>
<proteinExistence type="predicted"/>
<dbReference type="InterPro" id="IPR011727">
    <property type="entry name" value="CHP02117"/>
</dbReference>
<evidence type="ECO:0000313" key="1">
    <source>
        <dbReference type="EMBL" id="SMH44390.1"/>
    </source>
</evidence>
<dbReference type="AlphaFoldDB" id="A0A1X7P299"/>
<evidence type="ECO:0008006" key="3">
    <source>
        <dbReference type="Google" id="ProtNLM"/>
    </source>
</evidence>
<name>A0A1X7P299_9HYPH</name>
<dbReference type="Pfam" id="PF09601">
    <property type="entry name" value="DUF2459"/>
    <property type="match status" value="1"/>
</dbReference>
<accession>A0A1X7P299</accession>
<gene>
    <name evidence="1" type="ORF">SAMN02982922_3045</name>
</gene>
<dbReference type="Proteomes" id="UP000193083">
    <property type="component" value="Unassembled WGS sequence"/>
</dbReference>
<reference evidence="1 2" key="1">
    <citation type="submission" date="2017-04" db="EMBL/GenBank/DDBJ databases">
        <authorList>
            <person name="Afonso C.L."/>
            <person name="Miller P.J."/>
            <person name="Scott M.A."/>
            <person name="Spackman E."/>
            <person name="Goraichik I."/>
            <person name="Dimitrov K.M."/>
            <person name="Suarez D.L."/>
            <person name="Swayne D.E."/>
        </authorList>
    </citation>
    <scope>NUCLEOTIDE SEQUENCE [LARGE SCALE GENOMIC DNA]</scope>
    <source>
        <strain evidence="1 2">B5P</strain>
    </source>
</reference>
<dbReference type="OrthoDB" id="211174at2"/>
<dbReference type="RefSeq" id="WP_085464922.1">
    <property type="nucleotide sequence ID" value="NZ_FXBL01000004.1"/>
</dbReference>
<evidence type="ECO:0000313" key="2">
    <source>
        <dbReference type="Proteomes" id="UP000193083"/>
    </source>
</evidence>
<dbReference type="NCBIfam" id="TIGR02117">
    <property type="entry name" value="chp_urease_rgn"/>
    <property type="match status" value="1"/>
</dbReference>
<protein>
    <recommendedName>
        <fullName evidence="3">TIGR02117 family protein</fullName>
    </recommendedName>
</protein>